<evidence type="ECO:0000313" key="4">
    <source>
        <dbReference type="Proteomes" id="UP000663870"/>
    </source>
</evidence>
<reference evidence="3" key="1">
    <citation type="submission" date="2021-02" db="EMBL/GenBank/DDBJ databases">
        <authorList>
            <person name="Nowell W R."/>
        </authorList>
    </citation>
    <scope>NUCLEOTIDE SEQUENCE</scope>
</reference>
<keyword evidence="1" id="KW-0472">Membrane</keyword>
<accession>A0A813Y6V2</accession>
<keyword evidence="1" id="KW-1133">Transmembrane helix</keyword>
<keyword evidence="1" id="KW-0812">Transmembrane</keyword>
<name>A0A813Y6V2_9BILA</name>
<organism evidence="3 4">
    <name type="scientific">Rotaria sordida</name>
    <dbReference type="NCBI Taxonomy" id="392033"/>
    <lineage>
        <taxon>Eukaryota</taxon>
        <taxon>Metazoa</taxon>
        <taxon>Spiralia</taxon>
        <taxon>Gnathifera</taxon>
        <taxon>Rotifera</taxon>
        <taxon>Eurotatoria</taxon>
        <taxon>Bdelloidea</taxon>
        <taxon>Philodinida</taxon>
        <taxon>Philodinidae</taxon>
        <taxon>Rotaria</taxon>
    </lineage>
</organism>
<proteinExistence type="predicted"/>
<comment type="caution">
    <text evidence="3">The sequence shown here is derived from an EMBL/GenBank/DDBJ whole genome shotgun (WGS) entry which is preliminary data.</text>
</comment>
<feature type="transmembrane region" description="Helical" evidence="1">
    <location>
        <begin position="83"/>
        <end position="107"/>
    </location>
</feature>
<gene>
    <name evidence="3" type="ORF">JXQ802_LOCUS8088</name>
    <name evidence="2" type="ORF">PYM288_LOCUS3789</name>
</gene>
<feature type="transmembrane region" description="Helical" evidence="1">
    <location>
        <begin position="48"/>
        <end position="71"/>
    </location>
</feature>
<sequence length="168" mass="19487">MTCITMFVSLHTHHWIRNTDGNEHRGLKLACYDFGNLCYARDHTKGGILFFSIITSLNFIFELSNIFFLCSRKRSRINLILEELAIVTTLIFVLAAMVFITIGFIVITSRTNEQFDWSFIVFLLSLMLGFIDLICSLVRVVSYCRDHSFRSKLITYNSNNNHETVQIQ</sequence>
<keyword evidence="4" id="KW-1185">Reference proteome</keyword>
<dbReference type="Proteomes" id="UP000663870">
    <property type="component" value="Unassembled WGS sequence"/>
</dbReference>
<evidence type="ECO:0000256" key="1">
    <source>
        <dbReference type="SAM" id="Phobius"/>
    </source>
</evidence>
<evidence type="ECO:0000313" key="2">
    <source>
        <dbReference type="EMBL" id="CAF0784308.1"/>
    </source>
</evidence>
<feature type="transmembrane region" description="Helical" evidence="1">
    <location>
        <begin position="119"/>
        <end position="142"/>
    </location>
</feature>
<protein>
    <submittedName>
        <fullName evidence="3">Uncharacterized protein</fullName>
    </submittedName>
</protein>
<dbReference type="Proteomes" id="UP000663854">
    <property type="component" value="Unassembled WGS sequence"/>
</dbReference>
<dbReference type="AlphaFoldDB" id="A0A813Y6V2"/>
<evidence type="ECO:0000313" key="3">
    <source>
        <dbReference type="EMBL" id="CAF0879645.1"/>
    </source>
</evidence>
<dbReference type="EMBL" id="CAJNOL010000140">
    <property type="protein sequence ID" value="CAF0879645.1"/>
    <property type="molecule type" value="Genomic_DNA"/>
</dbReference>
<dbReference type="EMBL" id="CAJNOH010000031">
    <property type="protein sequence ID" value="CAF0784308.1"/>
    <property type="molecule type" value="Genomic_DNA"/>
</dbReference>